<keyword evidence="3" id="KW-1185">Reference proteome</keyword>
<reference evidence="2 3" key="1">
    <citation type="submission" date="2018-06" db="EMBL/GenBank/DDBJ databases">
        <title>Genomic Encyclopedia of Type Strains, Phase III (KMG-III): the genomes of soil and plant-associated and newly described type strains.</title>
        <authorList>
            <person name="Whitman W."/>
        </authorList>
    </citation>
    <scope>NUCLEOTIDE SEQUENCE [LARGE SCALE GENOMIC DNA]</scope>
    <source>
        <strain evidence="2 3">CGMCC 4.7090</strain>
    </source>
</reference>
<dbReference type="Gene3D" id="3.40.50.150">
    <property type="entry name" value="Vaccinia Virus protein VP39"/>
    <property type="match status" value="1"/>
</dbReference>
<gene>
    <name evidence="2" type="ORF">B0I29_104260</name>
</gene>
<dbReference type="InterPro" id="IPR029063">
    <property type="entry name" value="SAM-dependent_MTases_sf"/>
</dbReference>
<dbReference type="GO" id="GO:0008168">
    <property type="term" value="F:methyltransferase activity"/>
    <property type="evidence" value="ECO:0007669"/>
    <property type="project" value="UniProtKB-KW"/>
</dbReference>
<evidence type="ECO:0000259" key="1">
    <source>
        <dbReference type="Pfam" id="PF13847"/>
    </source>
</evidence>
<dbReference type="SUPFAM" id="SSF53335">
    <property type="entry name" value="S-adenosyl-L-methionine-dependent methyltransferases"/>
    <property type="match status" value="1"/>
</dbReference>
<dbReference type="PANTHER" id="PTHR42912">
    <property type="entry name" value="METHYLTRANSFERASE"/>
    <property type="match status" value="1"/>
</dbReference>
<dbReference type="CDD" id="cd02440">
    <property type="entry name" value="AdoMet_MTases"/>
    <property type="match status" value="1"/>
</dbReference>
<name>A0A327ZFZ3_9ACTN</name>
<feature type="domain" description="Methyltransferase" evidence="1">
    <location>
        <begin position="50"/>
        <end position="182"/>
    </location>
</feature>
<keyword evidence="2" id="KW-0830">Ubiquinone</keyword>
<sequence>MWEPCPTFKDDRASFEGMATYTHGHHESVLRSHRWRTAENSAAYLLPHLSSGISLLDVGCGPGTITADLATRVTPGRVTALERTAAALDLARAEVSRQALTNVDFAVGDVHALDLPDDSFDVVHAHQVLQHVADPVVALREMRRVTRPGGVVAARDSDYAGFHWYPLVPELDEWLALYQRVARGNGGEPDAGRRMLAWARAAGFTDVTATASVWGFATDEDRQWWGGMWADRILKSDMAETALRTGAATENDLRRISDGWRRWADDPDGWFAIPHGEIICRA</sequence>
<comment type="caution">
    <text evidence="2">The sequence shown here is derived from an EMBL/GenBank/DDBJ whole genome shotgun (WGS) entry which is preliminary data.</text>
</comment>
<proteinExistence type="predicted"/>
<dbReference type="PANTHER" id="PTHR42912:SF93">
    <property type="entry name" value="N6-ADENOSINE-METHYLTRANSFERASE TMT1A"/>
    <property type="match status" value="1"/>
</dbReference>
<dbReference type="Pfam" id="PF13847">
    <property type="entry name" value="Methyltransf_31"/>
    <property type="match status" value="1"/>
</dbReference>
<dbReference type="AlphaFoldDB" id="A0A327ZFZ3"/>
<accession>A0A327ZFZ3</accession>
<evidence type="ECO:0000313" key="2">
    <source>
        <dbReference type="EMBL" id="RAK39723.1"/>
    </source>
</evidence>
<evidence type="ECO:0000313" key="3">
    <source>
        <dbReference type="Proteomes" id="UP000249341"/>
    </source>
</evidence>
<keyword evidence="2" id="KW-0489">Methyltransferase</keyword>
<protein>
    <submittedName>
        <fullName evidence="2">Ubiquinone/menaquinone biosynthesis C-methylase UbiE</fullName>
    </submittedName>
</protein>
<dbReference type="Proteomes" id="UP000249341">
    <property type="component" value="Unassembled WGS sequence"/>
</dbReference>
<dbReference type="InterPro" id="IPR050508">
    <property type="entry name" value="Methyltransf_Superfamily"/>
</dbReference>
<dbReference type="InterPro" id="IPR025714">
    <property type="entry name" value="Methyltranfer_dom"/>
</dbReference>
<keyword evidence="2" id="KW-0808">Transferase</keyword>
<dbReference type="GO" id="GO:0032259">
    <property type="term" value="P:methylation"/>
    <property type="evidence" value="ECO:0007669"/>
    <property type="project" value="UniProtKB-KW"/>
</dbReference>
<dbReference type="EMBL" id="QLMJ01000004">
    <property type="protein sequence ID" value="RAK39723.1"/>
    <property type="molecule type" value="Genomic_DNA"/>
</dbReference>
<organism evidence="2 3">
    <name type="scientific">Actinoplanes lutulentus</name>
    <dbReference type="NCBI Taxonomy" id="1287878"/>
    <lineage>
        <taxon>Bacteria</taxon>
        <taxon>Bacillati</taxon>
        <taxon>Actinomycetota</taxon>
        <taxon>Actinomycetes</taxon>
        <taxon>Micromonosporales</taxon>
        <taxon>Micromonosporaceae</taxon>
        <taxon>Actinoplanes</taxon>
    </lineage>
</organism>